<dbReference type="SMART" id="SM00174">
    <property type="entry name" value="RHO"/>
    <property type="match status" value="1"/>
</dbReference>
<feature type="region of interest" description="Disordered" evidence="2">
    <location>
        <begin position="313"/>
        <end position="391"/>
    </location>
</feature>
<dbReference type="SMART" id="SM00176">
    <property type="entry name" value="RAN"/>
    <property type="match status" value="1"/>
</dbReference>
<dbReference type="GO" id="GO:0005525">
    <property type="term" value="F:GTP binding"/>
    <property type="evidence" value="ECO:0007669"/>
    <property type="project" value="InterPro"/>
</dbReference>
<dbReference type="Proteomes" id="UP000077521">
    <property type="component" value="Unassembled WGS sequence"/>
</dbReference>
<reference evidence="3" key="1">
    <citation type="submission" date="2016-04" db="EMBL/GenBank/DDBJ databases">
        <authorList>
            <person name="Nguyen H.D."/>
            <person name="Samba Siva P."/>
            <person name="Cullis J."/>
            <person name="Levesque C.A."/>
            <person name="Hambleton S."/>
        </authorList>
    </citation>
    <scope>NUCLEOTIDE SEQUENCE</scope>
    <source>
        <strain evidence="3">DAOMC 236416</strain>
    </source>
</reference>
<evidence type="ECO:0000313" key="4">
    <source>
        <dbReference type="Proteomes" id="UP000077521"/>
    </source>
</evidence>
<dbReference type="SMART" id="SM00173">
    <property type="entry name" value="RAS"/>
    <property type="match status" value="1"/>
</dbReference>
<feature type="compositionally biased region" description="Polar residues" evidence="2">
    <location>
        <begin position="454"/>
        <end position="478"/>
    </location>
</feature>
<organism evidence="3 4">
    <name type="scientific">Tilletia indica</name>
    <dbReference type="NCBI Taxonomy" id="43049"/>
    <lineage>
        <taxon>Eukaryota</taxon>
        <taxon>Fungi</taxon>
        <taxon>Dikarya</taxon>
        <taxon>Basidiomycota</taxon>
        <taxon>Ustilaginomycotina</taxon>
        <taxon>Exobasidiomycetes</taxon>
        <taxon>Tilletiales</taxon>
        <taxon>Tilletiaceae</taxon>
        <taxon>Tilletia</taxon>
    </lineage>
</organism>
<feature type="compositionally biased region" description="Acidic residues" evidence="2">
    <location>
        <begin position="595"/>
        <end position="604"/>
    </location>
</feature>
<dbReference type="Gene3D" id="3.40.50.300">
    <property type="entry name" value="P-loop containing nucleotide triphosphate hydrolases"/>
    <property type="match status" value="1"/>
</dbReference>
<dbReference type="PROSITE" id="PS51421">
    <property type="entry name" value="RAS"/>
    <property type="match status" value="1"/>
</dbReference>
<dbReference type="GO" id="GO:0003924">
    <property type="term" value="F:GTPase activity"/>
    <property type="evidence" value="ECO:0007669"/>
    <property type="project" value="InterPro"/>
</dbReference>
<dbReference type="PROSITE" id="PS51420">
    <property type="entry name" value="RHO"/>
    <property type="match status" value="1"/>
</dbReference>
<dbReference type="Pfam" id="PF00071">
    <property type="entry name" value="Ras"/>
    <property type="match status" value="1"/>
</dbReference>
<feature type="region of interest" description="Disordered" evidence="2">
    <location>
        <begin position="634"/>
        <end position="672"/>
    </location>
</feature>
<dbReference type="AlphaFoldDB" id="A0A177TWA8"/>
<dbReference type="PRINTS" id="PR00449">
    <property type="entry name" value="RASTRNSFRMNG"/>
</dbReference>
<protein>
    <submittedName>
        <fullName evidence="3">Uncharacterized protein</fullName>
    </submittedName>
</protein>
<reference evidence="3" key="2">
    <citation type="journal article" date="2019" name="IMA Fungus">
        <title>Genome sequencing and comparison of five Tilletia species to identify candidate genes for the detection of regulated species infecting wheat.</title>
        <authorList>
            <person name="Nguyen H.D.T."/>
            <person name="Sultana T."/>
            <person name="Kesanakurti P."/>
            <person name="Hambleton S."/>
        </authorList>
    </citation>
    <scope>NUCLEOTIDE SEQUENCE</scope>
    <source>
        <strain evidence="3">DAOMC 236416</strain>
    </source>
</reference>
<evidence type="ECO:0000313" key="3">
    <source>
        <dbReference type="EMBL" id="KAE8258592.1"/>
    </source>
</evidence>
<feature type="compositionally biased region" description="Polar residues" evidence="2">
    <location>
        <begin position="72"/>
        <end position="99"/>
    </location>
</feature>
<dbReference type="EMBL" id="LWDF02000064">
    <property type="protein sequence ID" value="KAE8258592.1"/>
    <property type="molecule type" value="Genomic_DNA"/>
</dbReference>
<gene>
    <name evidence="3" type="ORF">A4X13_0g1584</name>
</gene>
<evidence type="ECO:0000256" key="2">
    <source>
        <dbReference type="SAM" id="MobiDB-lite"/>
    </source>
</evidence>
<keyword evidence="1" id="KW-0547">Nucleotide-binding</keyword>
<dbReference type="SMART" id="SM00175">
    <property type="entry name" value="RAB"/>
    <property type="match status" value="1"/>
</dbReference>
<evidence type="ECO:0000256" key="1">
    <source>
        <dbReference type="ARBA" id="ARBA00022741"/>
    </source>
</evidence>
<comment type="caution">
    <text evidence="3">The sequence shown here is derived from an EMBL/GenBank/DDBJ whole genome shotgun (WGS) entry which is preliminary data.</text>
</comment>
<feature type="compositionally biased region" description="Gly residues" evidence="2">
    <location>
        <begin position="634"/>
        <end position="645"/>
    </location>
</feature>
<dbReference type="InterPro" id="IPR001806">
    <property type="entry name" value="Small_GTPase"/>
</dbReference>
<dbReference type="PANTHER" id="PTHR47978">
    <property type="match status" value="1"/>
</dbReference>
<dbReference type="InterPro" id="IPR027417">
    <property type="entry name" value="P-loop_NTPase"/>
</dbReference>
<proteinExistence type="predicted"/>
<sequence>MHQFTKKQRIQPSSPRGNRQLVYILVYEAKLQPNPSLCTYSSCSAGHSKIRVSKRNMLVAEPPRLVHRSFDTSAPTAFHPSSASGPTHQSSMYSYNNHHQAGRPPPQLDAKVVILGSQGVGKTSMVHRYTVESFNPRATPSTIGAQFSTKKILCDGVKVRLQLWDTAGQERYKSMMPLYYRGSHAAVIVYDITSRQSFQDVKSWVEELRKNMADDLVIHIVGSKLDLAENAREVDLEEARSAIVSWFAPPPPPEPAPRPSTSTSSLLFFPSSSSTNEAASHAVSGLTRAVSTRLAGMRANSFTKSINAPSTLTRSKTAHVAVPGRTTSTGAGGTPPLIQPRGASMDALRNMPAPSPAAAENGDGYNFPSASASMGRQNSLTGGGGSGGSRQILARMRTNSSINIFPSLLSSSSVHNPTSPGAGPCAQCEAATSTSSRSPSSAGGGGGGGFSYCSHHTSATSAPSGNEDATTGSSSTSKTMVVEGPIMVLDGIELSEVSAKDDEGIEYVFNAIARKLVERRMMVSQPHSSGLGASQGSGGGGEVTTRGSNMLGGEDCNSLLSAGDADSHLRRRGGGAGARSGSATRQSILLHQPERDDDDDDDGVIEGIGIGIGNNDIGGMSGFGGMMHGGGSAFSTAAGGGGGGSRSSRPASVHLDRRGRDPASSWGSCCAT</sequence>
<dbReference type="NCBIfam" id="TIGR00231">
    <property type="entry name" value="small_GTP"/>
    <property type="match status" value="1"/>
</dbReference>
<feature type="region of interest" description="Disordered" evidence="2">
    <location>
        <begin position="412"/>
        <end position="478"/>
    </location>
</feature>
<feature type="region of interest" description="Disordered" evidence="2">
    <location>
        <begin position="526"/>
        <end position="604"/>
    </location>
</feature>
<keyword evidence="4" id="KW-1185">Reference proteome</keyword>
<dbReference type="FunFam" id="3.40.50.300:FF:000808">
    <property type="entry name" value="Small GTP-binding protein, putative"/>
    <property type="match status" value="1"/>
</dbReference>
<dbReference type="CDD" id="cd00154">
    <property type="entry name" value="Rab"/>
    <property type="match status" value="1"/>
</dbReference>
<accession>A0A177TWA8</accession>
<dbReference type="SUPFAM" id="SSF52540">
    <property type="entry name" value="P-loop containing nucleoside triphosphate hydrolases"/>
    <property type="match status" value="1"/>
</dbReference>
<feature type="region of interest" description="Disordered" evidence="2">
    <location>
        <begin position="72"/>
        <end position="106"/>
    </location>
</feature>
<dbReference type="InterPro" id="IPR005225">
    <property type="entry name" value="Small_GTP-bd"/>
</dbReference>
<feature type="compositionally biased region" description="Gly residues" evidence="2">
    <location>
        <begin position="533"/>
        <end position="542"/>
    </location>
</feature>
<dbReference type="PROSITE" id="PS51419">
    <property type="entry name" value="RAB"/>
    <property type="match status" value="1"/>
</dbReference>
<name>A0A177TWA8_9BASI</name>
<feature type="compositionally biased region" description="Polar residues" evidence="2">
    <location>
        <begin position="368"/>
        <end position="380"/>
    </location>
</feature>